<evidence type="ECO:0000313" key="2">
    <source>
        <dbReference type="Proteomes" id="UP000069443"/>
    </source>
</evidence>
<dbReference type="AlphaFoldDB" id="A0A100WE81"/>
<keyword evidence="2" id="KW-1185">Reference proteome</keyword>
<organism evidence="1 2">
    <name type="scientific">Mycolicibacterium canariasense</name>
    <name type="common">Mycobacterium canariasense</name>
    <dbReference type="NCBI Taxonomy" id="228230"/>
    <lineage>
        <taxon>Bacteria</taxon>
        <taxon>Bacillati</taxon>
        <taxon>Actinomycetota</taxon>
        <taxon>Actinomycetes</taxon>
        <taxon>Mycobacteriales</taxon>
        <taxon>Mycobacteriaceae</taxon>
        <taxon>Mycolicibacterium</taxon>
    </lineage>
</organism>
<name>A0A100WE81_MYCCR</name>
<dbReference type="Proteomes" id="UP000069443">
    <property type="component" value="Unassembled WGS sequence"/>
</dbReference>
<protein>
    <submittedName>
        <fullName evidence="1">Protocadherin beta 12</fullName>
    </submittedName>
</protein>
<comment type="caution">
    <text evidence="1">The sequence shown here is derived from an EMBL/GenBank/DDBJ whole genome shotgun (WGS) entry which is preliminary data.</text>
</comment>
<reference evidence="2" key="1">
    <citation type="journal article" date="2016" name="Genome Announc.">
        <title>Draft Genome Sequences of Five Rapidly Growing Mycobacterium Species, M. thermoresistibile, M. fortuitum subsp. acetamidolyticum, M. canariasense, M. brisbanense, and M. novocastrense.</title>
        <authorList>
            <person name="Katahira K."/>
            <person name="Ogura Y."/>
            <person name="Gotoh Y."/>
            <person name="Hayashi T."/>
        </authorList>
    </citation>
    <scope>NUCLEOTIDE SEQUENCE [LARGE SCALE GENOMIC DNA]</scope>
    <source>
        <strain evidence="2">JCM15298</strain>
    </source>
</reference>
<sequence>MGHGEVAGFEASVRLIGRVTPIPQRSRPWPPTLPVMLIRGRLISTELELLPDTGRNRGLKFAPRQATELGAVALAADARRPQLSHCTRPPLGEGDCLSGLRLVV</sequence>
<gene>
    <name evidence="1" type="ORF">RMCC_3369</name>
</gene>
<proteinExistence type="predicted"/>
<accession>A0A100WE81</accession>
<reference evidence="2" key="2">
    <citation type="submission" date="2016-02" db="EMBL/GenBank/DDBJ databases">
        <title>Draft genome sequence of five rapidly growing Mycobacterium species.</title>
        <authorList>
            <person name="Katahira K."/>
            <person name="Gotou Y."/>
            <person name="Iida K."/>
            <person name="Ogura Y."/>
            <person name="Hayashi T."/>
        </authorList>
    </citation>
    <scope>NUCLEOTIDE SEQUENCE [LARGE SCALE GENOMIC DNA]</scope>
    <source>
        <strain evidence="2">JCM15298</strain>
    </source>
</reference>
<evidence type="ECO:0000313" key="1">
    <source>
        <dbReference type="EMBL" id="GAS96403.1"/>
    </source>
</evidence>
<dbReference type="EMBL" id="BCSY01000049">
    <property type="protein sequence ID" value="GAS96403.1"/>
    <property type="molecule type" value="Genomic_DNA"/>
</dbReference>